<dbReference type="PATRIC" id="fig|505345.6.peg.939"/>
<dbReference type="EMBL" id="JTJR01000017">
    <property type="protein sequence ID" value="OBX04903.1"/>
    <property type="molecule type" value="Genomic_DNA"/>
</dbReference>
<sequence>MFKNISSKLFDIFKKYHSKEMIANLDAKVIKYKLNEVEIITTVVDDIKPNCYVASIYNATVAYAEDELSKITIKYQKIISIILIKLFSFILKVINIDKIQMLNNYMLSTNFYPESFNSIDLQKLREMAINDYPAHTLLLRSVNNIQNHSLYCNLLKDNWLPITFRQVYLFNDYSECDKHINYRRDKKLRDDKRYEFIEVGIENFSLFERAVALYNQLYLDKYSQHNVQFTPLYLQELVKKEILHLRMLYDHKYNKYVGVVGLIGEDNIVTAPIVGYDFSYSKKEALYRRVIAYAIEYARDNKLQLNLSSGAGQFKVGRGATAELEYIFVYTKHLSLVKRVIWYLVSIISNHFYAGLLKKLKL</sequence>
<dbReference type="AlphaFoldDB" id="A0A1A7PQR1"/>
<accession>A0A1A7PQR1</accession>
<organism evidence="1 2">
    <name type="scientific">Gallibacterium genomosp. 3</name>
    <dbReference type="NCBI Taxonomy" id="505345"/>
    <lineage>
        <taxon>Bacteria</taxon>
        <taxon>Pseudomonadati</taxon>
        <taxon>Pseudomonadota</taxon>
        <taxon>Gammaproteobacteria</taxon>
        <taxon>Pasteurellales</taxon>
        <taxon>Pasteurellaceae</taxon>
        <taxon>Gallibacterium</taxon>
    </lineage>
</organism>
<name>A0A1A7PQR1_9PAST</name>
<comment type="caution">
    <text evidence="1">The sequence shown here is derived from an EMBL/GenBank/DDBJ whole genome shotgun (WGS) entry which is preliminary data.</text>
</comment>
<dbReference type="Proteomes" id="UP000092626">
    <property type="component" value="Unassembled WGS sequence"/>
</dbReference>
<dbReference type="RefSeq" id="WP_065237135.1">
    <property type="nucleotide sequence ID" value="NZ_JTJR01000017.1"/>
</dbReference>
<evidence type="ECO:0000313" key="1">
    <source>
        <dbReference type="EMBL" id="OBX04903.1"/>
    </source>
</evidence>
<evidence type="ECO:0008006" key="3">
    <source>
        <dbReference type="Google" id="ProtNLM"/>
    </source>
</evidence>
<proteinExistence type="predicted"/>
<protein>
    <recommendedName>
        <fullName evidence="3">BioF2-like acetyltransferase domain-containing protein</fullName>
    </recommendedName>
</protein>
<gene>
    <name evidence="1" type="ORF">QV06_04560</name>
</gene>
<reference evidence="1 2" key="1">
    <citation type="submission" date="2014-11" db="EMBL/GenBank/DDBJ databases">
        <title>Pan-genome of Gallibacterium spp.</title>
        <authorList>
            <person name="Kudirkiene E."/>
            <person name="Bojesen A.M."/>
        </authorList>
    </citation>
    <scope>NUCLEOTIDE SEQUENCE [LARGE SCALE GENOMIC DNA]</scope>
    <source>
        <strain evidence="1 2">59/S3/89</strain>
    </source>
</reference>
<dbReference type="STRING" id="505345.QV06_04560"/>
<evidence type="ECO:0000313" key="2">
    <source>
        <dbReference type="Proteomes" id="UP000092626"/>
    </source>
</evidence>